<dbReference type="Pfam" id="PF07669">
    <property type="entry name" value="Eco57I"/>
    <property type="match status" value="1"/>
</dbReference>
<sequence>MTLEKTYSQKVPLAHRKKFAQFFTPEPIAQIMVNWLLGNDKISSLLEPAFGLGVFSRLFLKNQKRIQITGFDVDPVIFEIAKQNFNDFSNVNLLLEDYIFNDWDTKYDAIVCNPPYFKFHDYQNKSALEKIRNKLKINLSGFTNIYTLFLLKSIYQLNEKGRIAYIVPYEFLNSDYGKYVKKYLLTSNTLRHIIIFDFKQNVFDDALTTSAIVLLAKDKNDKHICFSKINDIRQLNEISTIINEYPNTIGKNTIDKKVLNPNIKWRTYYQRQRSQEYKNLIPFKDMAKVVRGIATGANDYFAFNKEKAKKYSINENFLLPCITKSKDTDTSLFTSEHFERLKKKNANIYLFNAGKKITDENVLRYIDIGLQAGIHQKYLTSKRNPWYLLENRPPAPIWAGVFNRNGIKFVRNEAKISNLTAFHCIYPVSNLFSNVETDLLFAYLLTDIAKQIFNDNRREYGDGLKKFEPNDLNNALMLDLSVLDNKLKKRILNLYAQYRESIINNVENTEYVENINEVLKKVYKK</sequence>
<keyword evidence="4" id="KW-0808">Transferase</keyword>
<keyword evidence="5" id="KW-0949">S-adenosyl-L-methionine</keyword>
<dbReference type="InterPro" id="IPR029063">
    <property type="entry name" value="SAM-dependent_MTases_sf"/>
</dbReference>
<dbReference type="EC" id="2.1.1.72" evidence="2"/>
<dbReference type="PRINTS" id="PR00507">
    <property type="entry name" value="N12N6MTFRASE"/>
</dbReference>
<comment type="catalytic activity">
    <reaction evidence="6">
        <text>a 2'-deoxyadenosine in DNA + S-adenosyl-L-methionine = an N(6)-methyl-2'-deoxyadenosine in DNA + S-adenosyl-L-homocysteine + H(+)</text>
        <dbReference type="Rhea" id="RHEA:15197"/>
        <dbReference type="Rhea" id="RHEA-COMP:12418"/>
        <dbReference type="Rhea" id="RHEA-COMP:12419"/>
        <dbReference type="ChEBI" id="CHEBI:15378"/>
        <dbReference type="ChEBI" id="CHEBI:57856"/>
        <dbReference type="ChEBI" id="CHEBI:59789"/>
        <dbReference type="ChEBI" id="CHEBI:90615"/>
        <dbReference type="ChEBI" id="CHEBI:90616"/>
        <dbReference type="EC" id="2.1.1.72"/>
    </reaction>
</comment>
<dbReference type="Proteomes" id="UP000663722">
    <property type="component" value="Chromosome"/>
</dbReference>
<evidence type="ECO:0000313" key="10">
    <source>
        <dbReference type="Proteomes" id="UP000663722"/>
    </source>
</evidence>
<organism evidence="9 10">
    <name type="scientific">Desulfonema magnum</name>
    <dbReference type="NCBI Taxonomy" id="45655"/>
    <lineage>
        <taxon>Bacteria</taxon>
        <taxon>Pseudomonadati</taxon>
        <taxon>Thermodesulfobacteriota</taxon>
        <taxon>Desulfobacteria</taxon>
        <taxon>Desulfobacterales</taxon>
        <taxon>Desulfococcaceae</taxon>
        <taxon>Desulfonema</taxon>
    </lineage>
</organism>
<dbReference type="AlphaFoldDB" id="A0A975GTY3"/>
<evidence type="ECO:0000313" key="9">
    <source>
        <dbReference type="EMBL" id="QTA92608.1"/>
    </source>
</evidence>
<feature type="domain" description="Type II methyltransferase M.TaqI-like" evidence="7">
    <location>
        <begin position="82"/>
        <end position="203"/>
    </location>
</feature>
<dbReference type="GO" id="GO:0003676">
    <property type="term" value="F:nucleic acid binding"/>
    <property type="evidence" value="ECO:0007669"/>
    <property type="project" value="InterPro"/>
</dbReference>
<dbReference type="GO" id="GO:0009007">
    <property type="term" value="F:site-specific DNA-methyltransferase (adenine-specific) activity"/>
    <property type="evidence" value="ECO:0007669"/>
    <property type="project" value="UniProtKB-EC"/>
</dbReference>
<keyword evidence="10" id="KW-1185">Reference proteome</keyword>
<keyword evidence="3 9" id="KW-0489">Methyltransferase</keyword>
<dbReference type="GO" id="GO:0032259">
    <property type="term" value="P:methylation"/>
    <property type="evidence" value="ECO:0007669"/>
    <property type="project" value="UniProtKB-KW"/>
</dbReference>
<proteinExistence type="inferred from homology"/>
<comment type="similarity">
    <text evidence="1">Belongs to the N(4)/N(6)-methyltransferase family.</text>
</comment>
<dbReference type="SUPFAM" id="SSF53335">
    <property type="entry name" value="S-adenosyl-L-methionine-dependent methyltransferases"/>
    <property type="match status" value="1"/>
</dbReference>
<dbReference type="CDD" id="cd02440">
    <property type="entry name" value="AdoMet_MTases"/>
    <property type="match status" value="1"/>
</dbReference>
<evidence type="ECO:0000256" key="5">
    <source>
        <dbReference type="ARBA" id="ARBA00022691"/>
    </source>
</evidence>
<dbReference type="PROSITE" id="PS00092">
    <property type="entry name" value="N6_MTASE"/>
    <property type="match status" value="1"/>
</dbReference>
<evidence type="ECO:0000259" key="7">
    <source>
        <dbReference type="Pfam" id="PF07669"/>
    </source>
</evidence>
<reference evidence="9" key="1">
    <citation type="journal article" date="2021" name="Microb. Physiol.">
        <title>Proteogenomic Insights into the Physiology of Marine, Sulfate-Reducing, Filamentous Desulfonema limicola and Desulfonema magnum.</title>
        <authorList>
            <person name="Schnaars V."/>
            <person name="Wohlbrand L."/>
            <person name="Scheve S."/>
            <person name="Hinrichs C."/>
            <person name="Reinhardt R."/>
            <person name="Rabus R."/>
        </authorList>
    </citation>
    <scope>NUCLEOTIDE SEQUENCE</scope>
    <source>
        <strain evidence="9">4be13</strain>
    </source>
</reference>
<gene>
    <name evidence="9" type="ORF">dnm_086950</name>
</gene>
<dbReference type="InterPro" id="IPR054520">
    <property type="entry name" value="M_Eco57I_C"/>
</dbReference>
<dbReference type="PANTHER" id="PTHR33841">
    <property type="entry name" value="DNA METHYLTRANSFERASE YEEA-RELATED"/>
    <property type="match status" value="1"/>
</dbReference>
<evidence type="ECO:0000256" key="4">
    <source>
        <dbReference type="ARBA" id="ARBA00022679"/>
    </source>
</evidence>
<dbReference type="InterPro" id="IPR011639">
    <property type="entry name" value="MethylTrfase_TaqI-like_dom"/>
</dbReference>
<protein>
    <recommendedName>
        <fullName evidence="2">site-specific DNA-methyltransferase (adenine-specific)</fullName>
        <ecNumber evidence="2">2.1.1.72</ecNumber>
    </recommendedName>
</protein>
<evidence type="ECO:0000256" key="6">
    <source>
        <dbReference type="ARBA" id="ARBA00047942"/>
    </source>
</evidence>
<dbReference type="KEGG" id="dmm:dnm_086950"/>
<dbReference type="Gene3D" id="3.40.50.150">
    <property type="entry name" value="Vaccinia Virus protein VP39"/>
    <property type="match status" value="1"/>
</dbReference>
<evidence type="ECO:0000256" key="3">
    <source>
        <dbReference type="ARBA" id="ARBA00022603"/>
    </source>
</evidence>
<dbReference type="PANTHER" id="PTHR33841:SF5">
    <property type="entry name" value="DNA METHYLASE (MODIFICATION METHYLASE) (METHYLTRANSFERASE)-RELATED"/>
    <property type="match status" value="1"/>
</dbReference>
<accession>A0A975GTY3</accession>
<evidence type="ECO:0000256" key="1">
    <source>
        <dbReference type="ARBA" id="ARBA00006594"/>
    </source>
</evidence>
<dbReference type="InterPro" id="IPR050953">
    <property type="entry name" value="N4_N6_ade-DNA_methylase"/>
</dbReference>
<evidence type="ECO:0000256" key="2">
    <source>
        <dbReference type="ARBA" id="ARBA00011900"/>
    </source>
</evidence>
<dbReference type="EMBL" id="CP061800">
    <property type="protein sequence ID" value="QTA92608.1"/>
    <property type="molecule type" value="Genomic_DNA"/>
</dbReference>
<dbReference type="InterPro" id="IPR002052">
    <property type="entry name" value="DNA_methylase_N6_adenine_CS"/>
</dbReference>
<dbReference type="GO" id="GO:0006304">
    <property type="term" value="P:DNA modification"/>
    <property type="evidence" value="ECO:0007669"/>
    <property type="project" value="InterPro"/>
</dbReference>
<feature type="domain" description="Type II methyltransferase M.Eco57I C-terminal" evidence="8">
    <location>
        <begin position="276"/>
        <end position="495"/>
    </location>
</feature>
<name>A0A975GTY3_9BACT</name>
<dbReference type="REBASE" id="469441">
    <property type="entry name" value="M.Dma2077ORF86950P"/>
</dbReference>
<dbReference type="Pfam" id="PF22837">
    <property type="entry name" value="M_Eco57I_C"/>
    <property type="match status" value="1"/>
</dbReference>
<evidence type="ECO:0000259" key="8">
    <source>
        <dbReference type="Pfam" id="PF22837"/>
    </source>
</evidence>